<dbReference type="Proteomes" id="UP000178985">
    <property type="component" value="Unassembled WGS sequence"/>
</dbReference>
<dbReference type="InterPro" id="IPR023296">
    <property type="entry name" value="Glyco_hydro_beta-prop_sf"/>
</dbReference>
<dbReference type="PANTHER" id="PTHR34106:SF5">
    <property type="entry name" value="GLYCOSIDASE"/>
    <property type="match status" value="1"/>
</dbReference>
<dbReference type="EMBL" id="MFTO01000008">
    <property type="protein sequence ID" value="OGI64060.1"/>
    <property type="molecule type" value="Genomic_DNA"/>
</dbReference>
<comment type="caution">
    <text evidence="4">The sequence shown here is derived from an EMBL/GenBank/DDBJ whole genome shotgun (WGS) entry which is preliminary data.</text>
</comment>
<gene>
    <name evidence="4" type="ORF">A2733_02520</name>
</gene>
<evidence type="ECO:0000313" key="5">
    <source>
        <dbReference type="Proteomes" id="UP000178985"/>
    </source>
</evidence>
<evidence type="ECO:0000256" key="1">
    <source>
        <dbReference type="ARBA" id="ARBA00022676"/>
    </source>
</evidence>
<name>A0A1F6V311_9BACT</name>
<dbReference type="CDD" id="cd18614">
    <property type="entry name" value="GH130"/>
    <property type="match status" value="1"/>
</dbReference>
<sequence length="319" mass="35879">MRPQSSEKFFFKRFAKNPIIIPRSENAWEAQATFNPAAIDLKGKVYILYRAFSADNTSTIGLAVSKNGTDIIERLEDPIYTPREDFEKKKIENGFSGCEDPRITKIGSTLYMCYTAYDSIGPPRVAITSITLKDFLARAWNWAKPSLITPRDLDDKDTCIFPEKLRDGYLVAHRVGGEVCGDYIHSLDLEKEEVKKCIRIIGPRNNTWDSAKVGIATPPIKTRYGWLLLYHGVSRSHNTYRVGAVLLDLKDPAIVLARSTDPIFEPEMEYEKSGSVNNVVFPCGVIVRKGLLYIYYGGADKVVGVATMKLDIILKALRN</sequence>
<protein>
    <recommendedName>
        <fullName evidence="6">Glycosidase</fullName>
    </recommendedName>
</protein>
<reference evidence="4 5" key="1">
    <citation type="journal article" date="2016" name="Nat. Commun.">
        <title>Thousands of microbial genomes shed light on interconnected biogeochemical processes in an aquifer system.</title>
        <authorList>
            <person name="Anantharaman K."/>
            <person name="Brown C.T."/>
            <person name="Hug L.A."/>
            <person name="Sharon I."/>
            <person name="Castelle C.J."/>
            <person name="Probst A.J."/>
            <person name="Thomas B.C."/>
            <person name="Singh A."/>
            <person name="Wilkins M.J."/>
            <person name="Karaoz U."/>
            <person name="Brodie E.L."/>
            <person name="Williams K.H."/>
            <person name="Hubbard S.S."/>
            <person name="Banfield J.F."/>
        </authorList>
    </citation>
    <scope>NUCLEOTIDE SEQUENCE [LARGE SCALE GENOMIC DNA]</scope>
</reference>
<dbReference type="PIRSF" id="PIRSF016202">
    <property type="entry name" value="PH1107"/>
    <property type="match status" value="1"/>
</dbReference>
<dbReference type="Pfam" id="PF04041">
    <property type="entry name" value="Glyco_hydro_130"/>
    <property type="match status" value="1"/>
</dbReference>
<dbReference type="GO" id="GO:0016757">
    <property type="term" value="F:glycosyltransferase activity"/>
    <property type="evidence" value="ECO:0007669"/>
    <property type="project" value="UniProtKB-KW"/>
</dbReference>
<dbReference type="Gene3D" id="2.115.10.20">
    <property type="entry name" value="Glycosyl hydrolase domain, family 43"/>
    <property type="match status" value="1"/>
</dbReference>
<organism evidence="4 5">
    <name type="scientific">Candidatus Nomurabacteria bacterium RIFCSPHIGHO2_01_FULL_40_20</name>
    <dbReference type="NCBI Taxonomy" id="1801738"/>
    <lineage>
        <taxon>Bacteria</taxon>
        <taxon>Candidatus Nomuraibacteriota</taxon>
    </lineage>
</organism>
<proteinExistence type="inferred from homology"/>
<dbReference type="SUPFAM" id="SSF75005">
    <property type="entry name" value="Arabinanase/levansucrase/invertase"/>
    <property type="match status" value="1"/>
</dbReference>
<dbReference type="AlphaFoldDB" id="A0A1F6V311"/>
<evidence type="ECO:0000256" key="3">
    <source>
        <dbReference type="ARBA" id="ARBA00024356"/>
    </source>
</evidence>
<dbReference type="InterPro" id="IPR007184">
    <property type="entry name" value="Mannoside_phosphorylase"/>
</dbReference>
<comment type="similarity">
    <text evidence="3">Belongs to the glycosyl hydrolase 130 family.</text>
</comment>
<evidence type="ECO:0008006" key="6">
    <source>
        <dbReference type="Google" id="ProtNLM"/>
    </source>
</evidence>
<accession>A0A1F6V311</accession>
<evidence type="ECO:0000313" key="4">
    <source>
        <dbReference type="EMBL" id="OGI64060.1"/>
    </source>
</evidence>
<keyword evidence="2" id="KW-0808">Transferase</keyword>
<evidence type="ECO:0000256" key="2">
    <source>
        <dbReference type="ARBA" id="ARBA00022679"/>
    </source>
</evidence>
<dbReference type="PANTHER" id="PTHR34106">
    <property type="entry name" value="GLYCOSIDASE"/>
    <property type="match status" value="1"/>
</dbReference>
<keyword evidence="1" id="KW-0328">Glycosyltransferase</keyword>